<keyword evidence="8" id="KW-1185">Reference proteome</keyword>
<gene>
    <name evidence="7" type="ORF">QO011_005725</name>
</gene>
<dbReference type="PROSITE" id="PS50977">
    <property type="entry name" value="HTH_TETR_2"/>
    <property type="match status" value="1"/>
</dbReference>
<sequence length="210" mass="22649">MVDPRAAAPEEEKDEVSAQPRAADRILGAARELFYHQGIRAIGVDEIVRQAGVTKPSLYRSFASKDELAASYLQRYERDFWARFDASVTKHPGDPRAQILDYFEGVGRRAGSPGHRGCGLTNAVVEYPEDGHPAHRVSEANKRELRRRLRAMAAGMGASEPEVLGDGLLLLFEGANIGGQIFGDAGPAAALAANAERLIDASLGAARRKA</sequence>
<dbReference type="EMBL" id="JAUSVX010000013">
    <property type="protein sequence ID" value="MDQ0472695.1"/>
    <property type="molecule type" value="Genomic_DNA"/>
</dbReference>
<dbReference type="PANTHER" id="PTHR47506:SF1">
    <property type="entry name" value="HTH-TYPE TRANSCRIPTIONAL REGULATOR YJDC"/>
    <property type="match status" value="1"/>
</dbReference>
<keyword evidence="3" id="KW-0804">Transcription</keyword>
<accession>A0ABU0JGI3</accession>
<proteinExistence type="predicted"/>
<evidence type="ECO:0000313" key="7">
    <source>
        <dbReference type="EMBL" id="MDQ0472695.1"/>
    </source>
</evidence>
<dbReference type="SUPFAM" id="SSF48498">
    <property type="entry name" value="Tetracyclin repressor-like, C-terminal domain"/>
    <property type="match status" value="1"/>
</dbReference>
<dbReference type="Pfam" id="PF00440">
    <property type="entry name" value="TetR_N"/>
    <property type="match status" value="1"/>
</dbReference>
<dbReference type="InterPro" id="IPR036271">
    <property type="entry name" value="Tet_transcr_reg_TetR-rel_C_sf"/>
</dbReference>
<keyword evidence="2 4" id="KW-0238">DNA-binding</keyword>
<dbReference type="PRINTS" id="PR00455">
    <property type="entry name" value="HTHTETR"/>
</dbReference>
<evidence type="ECO:0000259" key="6">
    <source>
        <dbReference type="PROSITE" id="PS50977"/>
    </source>
</evidence>
<comment type="caution">
    <text evidence="7">The sequence shown here is derived from an EMBL/GenBank/DDBJ whole genome shotgun (WGS) entry which is preliminary data.</text>
</comment>
<protein>
    <submittedName>
        <fullName evidence="7">AcrR family transcriptional regulator</fullName>
    </submittedName>
</protein>
<name>A0ABU0JGI3_9HYPH</name>
<dbReference type="InterPro" id="IPR001647">
    <property type="entry name" value="HTH_TetR"/>
</dbReference>
<evidence type="ECO:0000256" key="2">
    <source>
        <dbReference type="ARBA" id="ARBA00023125"/>
    </source>
</evidence>
<feature type="region of interest" description="Disordered" evidence="5">
    <location>
        <begin position="1"/>
        <end position="20"/>
    </location>
</feature>
<feature type="domain" description="HTH tetR-type" evidence="6">
    <location>
        <begin position="20"/>
        <end position="80"/>
    </location>
</feature>
<dbReference type="SUPFAM" id="SSF46689">
    <property type="entry name" value="Homeodomain-like"/>
    <property type="match status" value="1"/>
</dbReference>
<evidence type="ECO:0000256" key="3">
    <source>
        <dbReference type="ARBA" id="ARBA00023163"/>
    </source>
</evidence>
<evidence type="ECO:0000256" key="4">
    <source>
        <dbReference type="PROSITE-ProRule" id="PRU00335"/>
    </source>
</evidence>
<evidence type="ECO:0000256" key="5">
    <source>
        <dbReference type="SAM" id="MobiDB-lite"/>
    </source>
</evidence>
<evidence type="ECO:0000313" key="8">
    <source>
        <dbReference type="Proteomes" id="UP001242480"/>
    </source>
</evidence>
<dbReference type="RefSeq" id="WP_307279883.1">
    <property type="nucleotide sequence ID" value="NZ_JAUSVX010000013.1"/>
</dbReference>
<dbReference type="PANTHER" id="PTHR47506">
    <property type="entry name" value="TRANSCRIPTIONAL REGULATORY PROTEIN"/>
    <property type="match status" value="1"/>
</dbReference>
<dbReference type="InterPro" id="IPR009057">
    <property type="entry name" value="Homeodomain-like_sf"/>
</dbReference>
<reference evidence="7 8" key="1">
    <citation type="submission" date="2023-07" db="EMBL/GenBank/DDBJ databases">
        <title>Genomic Encyclopedia of Type Strains, Phase IV (KMG-IV): sequencing the most valuable type-strain genomes for metagenomic binning, comparative biology and taxonomic classification.</title>
        <authorList>
            <person name="Goeker M."/>
        </authorList>
    </citation>
    <scope>NUCLEOTIDE SEQUENCE [LARGE SCALE GENOMIC DNA]</scope>
    <source>
        <strain evidence="7 8">DSM 19619</strain>
    </source>
</reference>
<keyword evidence="1" id="KW-0805">Transcription regulation</keyword>
<dbReference type="Gene3D" id="1.10.357.10">
    <property type="entry name" value="Tetracycline Repressor, domain 2"/>
    <property type="match status" value="1"/>
</dbReference>
<feature type="DNA-binding region" description="H-T-H motif" evidence="4">
    <location>
        <begin position="43"/>
        <end position="62"/>
    </location>
</feature>
<evidence type="ECO:0000256" key="1">
    <source>
        <dbReference type="ARBA" id="ARBA00023015"/>
    </source>
</evidence>
<dbReference type="Proteomes" id="UP001242480">
    <property type="component" value="Unassembled WGS sequence"/>
</dbReference>
<organism evidence="7 8">
    <name type="scientific">Labrys wisconsinensis</name>
    <dbReference type="NCBI Taxonomy" id="425677"/>
    <lineage>
        <taxon>Bacteria</taxon>
        <taxon>Pseudomonadati</taxon>
        <taxon>Pseudomonadota</taxon>
        <taxon>Alphaproteobacteria</taxon>
        <taxon>Hyphomicrobiales</taxon>
        <taxon>Xanthobacteraceae</taxon>
        <taxon>Labrys</taxon>
    </lineage>
</organism>